<reference evidence="2" key="1">
    <citation type="submission" date="2022-01" db="EMBL/GenBank/DDBJ databases">
        <authorList>
            <person name="Jo J.-H."/>
            <person name="Im W.-T."/>
        </authorList>
    </citation>
    <scope>NUCLEOTIDE SEQUENCE</scope>
    <source>
        <strain evidence="2">XY25</strain>
    </source>
</reference>
<dbReference type="Proteomes" id="UP001165384">
    <property type="component" value="Unassembled WGS sequence"/>
</dbReference>
<dbReference type="InterPro" id="IPR027417">
    <property type="entry name" value="P-loop_NTPase"/>
</dbReference>
<dbReference type="InterPro" id="IPR038726">
    <property type="entry name" value="PDDEXK_AddAB-type"/>
</dbReference>
<evidence type="ECO:0000313" key="3">
    <source>
        <dbReference type="Proteomes" id="UP001165384"/>
    </source>
</evidence>
<gene>
    <name evidence="2" type="ORF">LZ012_04720</name>
</gene>
<dbReference type="NCBIfam" id="TIGR03623">
    <property type="entry name" value="probable DNA repair protein"/>
    <property type="match status" value="1"/>
</dbReference>
<dbReference type="InterPro" id="IPR019925">
    <property type="entry name" value="DNA_repair_protein_predicted"/>
</dbReference>
<feature type="domain" description="PD-(D/E)XK endonuclease-like" evidence="1">
    <location>
        <begin position="604"/>
        <end position="869"/>
    </location>
</feature>
<proteinExistence type="predicted"/>
<evidence type="ECO:0000259" key="1">
    <source>
        <dbReference type="Pfam" id="PF12705"/>
    </source>
</evidence>
<dbReference type="Pfam" id="PF12705">
    <property type="entry name" value="PDDEXK_1"/>
    <property type="match status" value="1"/>
</dbReference>
<evidence type="ECO:0000313" key="2">
    <source>
        <dbReference type="EMBL" id="MCG2576293.1"/>
    </source>
</evidence>
<name>A0ABS9JZH7_9RHOO</name>
<dbReference type="InterPro" id="IPR011604">
    <property type="entry name" value="PDDEXK-like_dom_sf"/>
</dbReference>
<dbReference type="EMBL" id="JAKLTN010000001">
    <property type="protein sequence ID" value="MCG2576293.1"/>
    <property type="molecule type" value="Genomic_DNA"/>
</dbReference>
<sequence length="902" mass="97007">MSVSLTLCATTRLAQTLRGEVPAGQRVWLTRQALTLGQWLAGLAEEAQLSGVAELPAVLDPFAERLLWEKVIAGALTEAAPLFDIQGMAASAAEAQALCRVWKLHPGAAQLSDEARLFLGWQADFDKRCRASGWVDAAGLHRQLIALIEAGHFALPDSVVFAGFDRFTPLESDLMAALSGRGVQVEVVSPAFHAASRKSVLACADLDAECAAVVAWARQRLADDPAARLGIVAPDLAGVRDRLEFLLDDTLHPALIRPDAAEQPRCFNFSLGRALADLPLIRSALELLALGGSRAKVEQSRLSALLLAGGWSAAEAEADGRARLDAAMRRDLPYFTTLSAVLRLAERLAAAAPPLCPHSVAALAALLETMDGAPRKLPPGRWAAVFRAALGAAGWPGDRPLSSHEFQARRAFGEVFDGFGRFDALLGPLNLAEAVRRLSQLCRQRLFQPETRGQPAIQVLGVLESAGLHFDGLWVMGLNDDLWPPPPRPNPLLPAELLRAAGASHASAEVELDFARRVHERLSQAAPEVRFSHACADGNRVLRPSPLLNGLPASTEPVSAIVTVARQFAEQSAGAIELVDDAAAPPVAAGEKVSGGSWLLRAQAICPAWAYFQFRLGGEAMDEPVEGLDPAARGTLVHEALEALWSELRSSEALAALSDSGRQQAIGEAVAKALQNFELDRRITLPARFRELEAARLHKLLDLWLTVEDKRGLPFEVIACEQPAEVEIEGIKVKMVVDRIDRLADGRQVIIDYKTGAGIDTRNWAEQRITEPQLPIYAALVNDEVAAVVFAKVLLDKPAFAGVADEKDILPGVHGVGDDKQKIFDPAEFPDWVAVVTHWRERLHAVASEVKAGVASVTFADEKGLQYCEVLPLLRLPERRRLLAAAAEQVAGAEAGSGAIVH</sequence>
<dbReference type="SUPFAM" id="SSF52540">
    <property type="entry name" value="P-loop containing nucleoside triphosphate hydrolases"/>
    <property type="match status" value="1"/>
</dbReference>
<keyword evidence="3" id="KW-1185">Reference proteome</keyword>
<comment type="caution">
    <text evidence="2">The sequence shown here is derived from an EMBL/GenBank/DDBJ whole genome shotgun (WGS) entry which is preliminary data.</text>
</comment>
<dbReference type="RefSeq" id="WP_275708059.1">
    <property type="nucleotide sequence ID" value="NZ_JAKLTN010000001.1"/>
</dbReference>
<accession>A0ABS9JZH7</accession>
<protein>
    <submittedName>
        <fullName evidence="2">PD-(D/E)XK nuclease family protein</fullName>
    </submittedName>
</protein>
<organism evidence="2 3">
    <name type="scientific">Dechloromonas hankyongensis</name>
    <dbReference type="NCBI Taxonomy" id="2908002"/>
    <lineage>
        <taxon>Bacteria</taxon>
        <taxon>Pseudomonadati</taxon>
        <taxon>Pseudomonadota</taxon>
        <taxon>Betaproteobacteria</taxon>
        <taxon>Rhodocyclales</taxon>
        <taxon>Azonexaceae</taxon>
        <taxon>Dechloromonas</taxon>
    </lineage>
</organism>
<dbReference type="Gene3D" id="3.90.320.10">
    <property type="match status" value="1"/>
</dbReference>